<evidence type="ECO:0000256" key="1">
    <source>
        <dbReference type="ARBA" id="ARBA00022723"/>
    </source>
</evidence>
<dbReference type="AlphaFoldDB" id="A0A1I6IDV5"/>
<feature type="transmembrane region" description="Helical" evidence="2">
    <location>
        <begin position="162"/>
        <end position="181"/>
    </location>
</feature>
<feature type="transmembrane region" description="Helical" evidence="2">
    <location>
        <begin position="280"/>
        <end position="301"/>
    </location>
</feature>
<protein>
    <submittedName>
        <fullName evidence="4">Sulfite exporter TauE/SafE</fullName>
    </submittedName>
</protein>
<dbReference type="PROSITE" id="PS01047">
    <property type="entry name" value="HMA_1"/>
    <property type="match status" value="1"/>
</dbReference>
<dbReference type="PANTHER" id="PTHR42208">
    <property type="entry name" value="HEAVY METAL TRANSPORTER-RELATED"/>
    <property type="match status" value="1"/>
</dbReference>
<sequence>MTNRRKVLTIDGMTCTNCQKRIEQTLIKTDGIMEAHVSFRHGEAEICYRPQIINLSKIERIIEELGYSVIHHKKEKKTVILRNAGILATIGILYVLLQQSGMLNMFVPSRLADSEMGYGMLFVVGMLTSIHCVAMCGGINLAQSIRNTDSSKMILGSLLYNAGRITSYTAIGGVLGFVGMLATGGTGTGIPVLLQGILKLIAGAFMAVMGIRMLDVIPGFRRFQIRLPVTAGLRIGRIRQKANGSFFIGLLNGFMPCGPMQSMQIVALGTGNPVAGAMSMLMFSLGTVPLMLGLGSFISTIGKRHSKIVMNTGAVLVVVLGLAMFTQGGSLAGINSIIVGSFAETSGNIKNVAVISEKGDEQIVYSDLDFGGYPEITVYSGIPVKWVISVSEEVINGCNYRMILSEYGISHDFTPGENIIEFMPLNPGTIPYTCWMGMINGQINVIKE</sequence>
<keyword evidence="2" id="KW-0472">Membrane</keyword>
<keyword evidence="2" id="KW-0812">Transmembrane</keyword>
<evidence type="ECO:0000259" key="3">
    <source>
        <dbReference type="PROSITE" id="PS50846"/>
    </source>
</evidence>
<dbReference type="GO" id="GO:0046872">
    <property type="term" value="F:metal ion binding"/>
    <property type="evidence" value="ECO:0007669"/>
    <property type="project" value="UniProtKB-KW"/>
</dbReference>
<dbReference type="PROSITE" id="PS50846">
    <property type="entry name" value="HMA_2"/>
    <property type="match status" value="1"/>
</dbReference>
<dbReference type="Pfam" id="PF00403">
    <property type="entry name" value="HMA"/>
    <property type="match status" value="1"/>
</dbReference>
<evidence type="ECO:0000313" key="5">
    <source>
        <dbReference type="Proteomes" id="UP000214760"/>
    </source>
</evidence>
<evidence type="ECO:0000313" key="4">
    <source>
        <dbReference type="EMBL" id="SFR64912.1"/>
    </source>
</evidence>
<keyword evidence="2" id="KW-1133">Transmembrane helix</keyword>
<feature type="transmembrane region" description="Helical" evidence="2">
    <location>
        <begin position="308"/>
        <end position="326"/>
    </location>
</feature>
<dbReference type="Gene3D" id="3.30.70.100">
    <property type="match status" value="1"/>
</dbReference>
<dbReference type="PANTHER" id="PTHR42208:SF1">
    <property type="entry name" value="HEAVY METAL TRANSPORTER"/>
    <property type="match status" value="1"/>
</dbReference>
<dbReference type="InterPro" id="IPR036163">
    <property type="entry name" value="HMA_dom_sf"/>
</dbReference>
<dbReference type="InterPro" id="IPR008972">
    <property type="entry name" value="Cupredoxin"/>
</dbReference>
<feature type="transmembrane region" description="Helical" evidence="2">
    <location>
        <begin position="193"/>
        <end position="214"/>
    </location>
</feature>
<feature type="transmembrane region" description="Helical" evidence="2">
    <location>
        <begin position="246"/>
        <end position="268"/>
    </location>
</feature>
<dbReference type="CDD" id="cd00371">
    <property type="entry name" value="HMA"/>
    <property type="match status" value="1"/>
</dbReference>
<dbReference type="InterPro" id="IPR017969">
    <property type="entry name" value="Heavy-metal-associated_CS"/>
</dbReference>
<dbReference type="EMBL" id="FOZC01000001">
    <property type="protein sequence ID" value="SFR64912.1"/>
    <property type="molecule type" value="Genomic_DNA"/>
</dbReference>
<feature type="domain" description="HMA" evidence="3">
    <location>
        <begin position="4"/>
        <end position="70"/>
    </location>
</feature>
<accession>A0A1I6IDV5</accession>
<dbReference type="Gene3D" id="2.60.40.420">
    <property type="entry name" value="Cupredoxins - blue copper proteins"/>
    <property type="match status" value="1"/>
</dbReference>
<feature type="transmembrane region" description="Helical" evidence="2">
    <location>
        <begin position="117"/>
        <end position="141"/>
    </location>
</feature>
<dbReference type="Pfam" id="PF13386">
    <property type="entry name" value="DsbD_2"/>
    <property type="match status" value="1"/>
</dbReference>
<feature type="transmembrane region" description="Helical" evidence="2">
    <location>
        <begin position="79"/>
        <end position="97"/>
    </location>
</feature>
<dbReference type="SUPFAM" id="SSF55008">
    <property type="entry name" value="HMA, heavy metal-associated domain"/>
    <property type="match status" value="1"/>
</dbReference>
<dbReference type="RefSeq" id="WP_031471252.1">
    <property type="nucleotide sequence ID" value="NZ_FOZC01000001.1"/>
</dbReference>
<dbReference type="InterPro" id="IPR039447">
    <property type="entry name" value="UreH-like_TM_dom"/>
</dbReference>
<reference evidence="4 5" key="1">
    <citation type="submission" date="2016-10" db="EMBL/GenBank/DDBJ databases">
        <authorList>
            <person name="de Groot N.N."/>
        </authorList>
    </citation>
    <scope>NUCLEOTIDE SEQUENCE [LARGE SCALE GENOMIC DNA]</scope>
    <source>
        <strain evidence="4 5">F</strain>
    </source>
</reference>
<dbReference type="Proteomes" id="UP000214760">
    <property type="component" value="Unassembled WGS sequence"/>
</dbReference>
<keyword evidence="1" id="KW-0479">Metal-binding</keyword>
<organism evidence="4 5">
    <name type="scientific">[Clostridium] aminophilum</name>
    <dbReference type="NCBI Taxonomy" id="1526"/>
    <lineage>
        <taxon>Bacteria</taxon>
        <taxon>Bacillati</taxon>
        <taxon>Bacillota</taxon>
        <taxon>Clostridia</taxon>
        <taxon>Lachnospirales</taxon>
        <taxon>Lachnospiraceae</taxon>
    </lineage>
</organism>
<dbReference type="InterPro" id="IPR006121">
    <property type="entry name" value="HMA_dom"/>
</dbReference>
<proteinExistence type="predicted"/>
<name>A0A1I6IDV5_9FIRM</name>
<gene>
    <name evidence="4" type="ORF">SAMN02910262_00280</name>
</gene>
<evidence type="ECO:0000256" key="2">
    <source>
        <dbReference type="SAM" id="Phobius"/>
    </source>
</evidence>
<dbReference type="FunFam" id="3.30.70.100:FF:000001">
    <property type="entry name" value="ATPase copper transporting beta"/>
    <property type="match status" value="1"/>
</dbReference>